<sequence length="320" mass="35022">MAAPQESNSKLEIHKQPAPCAPPPKYHVAFADSDAEIVIASSEETLYRMHAYTLRTTSGLFKTLLSLPPPPGGHSAEPITVHEPDAVVEPLLRLMCGLTTSPWTSLDQLSAVFALAQNWDAPGPIAHLRPALTSHKFLATGPLRVYTLTSHFGFRPEMQLASTHTLSLNLFDPAHADVLASMPSTAALPLLRLHRRRRDALRDMLDSPERFLAGNGQPFHCSACAITPLENRTWRALKHRILRELDVCASGDTLRDGMWGPGGMGTWAEAKACWAAVCVKPECAAANYDRVATIKQIRACLEGLSARVEVDWLREEGDAN</sequence>
<gene>
    <name evidence="2" type="ORF">DFH08DRAFT_754659</name>
</gene>
<dbReference type="AlphaFoldDB" id="A0AAD7EG54"/>
<protein>
    <recommendedName>
        <fullName evidence="4">BTB domain-containing protein</fullName>
    </recommendedName>
</protein>
<accession>A0AAD7EG54</accession>
<dbReference type="Proteomes" id="UP001218218">
    <property type="component" value="Unassembled WGS sequence"/>
</dbReference>
<keyword evidence="3" id="KW-1185">Reference proteome</keyword>
<comment type="caution">
    <text evidence="2">The sequence shown here is derived from an EMBL/GenBank/DDBJ whole genome shotgun (WGS) entry which is preliminary data.</text>
</comment>
<name>A0AAD7EG54_9AGAR</name>
<dbReference type="EMBL" id="JARIHO010000056">
    <property type="protein sequence ID" value="KAJ7318754.1"/>
    <property type="molecule type" value="Genomic_DNA"/>
</dbReference>
<reference evidence="2" key="1">
    <citation type="submission" date="2023-03" db="EMBL/GenBank/DDBJ databases">
        <title>Massive genome expansion in bonnet fungi (Mycena s.s.) driven by repeated elements and novel gene families across ecological guilds.</title>
        <authorList>
            <consortium name="Lawrence Berkeley National Laboratory"/>
            <person name="Harder C.B."/>
            <person name="Miyauchi S."/>
            <person name="Viragh M."/>
            <person name="Kuo A."/>
            <person name="Thoen E."/>
            <person name="Andreopoulos B."/>
            <person name="Lu D."/>
            <person name="Skrede I."/>
            <person name="Drula E."/>
            <person name="Henrissat B."/>
            <person name="Morin E."/>
            <person name="Kohler A."/>
            <person name="Barry K."/>
            <person name="LaButti K."/>
            <person name="Morin E."/>
            <person name="Salamov A."/>
            <person name="Lipzen A."/>
            <person name="Mereny Z."/>
            <person name="Hegedus B."/>
            <person name="Baldrian P."/>
            <person name="Stursova M."/>
            <person name="Weitz H."/>
            <person name="Taylor A."/>
            <person name="Grigoriev I.V."/>
            <person name="Nagy L.G."/>
            <person name="Martin F."/>
            <person name="Kauserud H."/>
        </authorList>
    </citation>
    <scope>NUCLEOTIDE SEQUENCE</scope>
    <source>
        <strain evidence="2">CBHHK002</strain>
    </source>
</reference>
<organism evidence="2 3">
    <name type="scientific">Mycena albidolilacea</name>
    <dbReference type="NCBI Taxonomy" id="1033008"/>
    <lineage>
        <taxon>Eukaryota</taxon>
        <taxon>Fungi</taxon>
        <taxon>Dikarya</taxon>
        <taxon>Basidiomycota</taxon>
        <taxon>Agaricomycotina</taxon>
        <taxon>Agaricomycetes</taxon>
        <taxon>Agaricomycetidae</taxon>
        <taxon>Agaricales</taxon>
        <taxon>Marasmiineae</taxon>
        <taxon>Mycenaceae</taxon>
        <taxon>Mycena</taxon>
    </lineage>
</organism>
<evidence type="ECO:0000256" key="1">
    <source>
        <dbReference type="SAM" id="MobiDB-lite"/>
    </source>
</evidence>
<proteinExistence type="predicted"/>
<evidence type="ECO:0008006" key="4">
    <source>
        <dbReference type="Google" id="ProtNLM"/>
    </source>
</evidence>
<feature type="region of interest" description="Disordered" evidence="1">
    <location>
        <begin position="1"/>
        <end position="20"/>
    </location>
</feature>
<evidence type="ECO:0000313" key="3">
    <source>
        <dbReference type="Proteomes" id="UP001218218"/>
    </source>
</evidence>
<evidence type="ECO:0000313" key="2">
    <source>
        <dbReference type="EMBL" id="KAJ7318754.1"/>
    </source>
</evidence>